<dbReference type="Proteomes" id="UP000269221">
    <property type="component" value="Unassembled WGS sequence"/>
</dbReference>
<sequence length="128" mass="13832">MRLLSRGQEAFASLGVPQEIKTDNGPTYIGKVLDKFLKRWGVHHTFGIPHSPTGIRQAMDKVAKEVFLVQTGGGDVGVQGIPLVALEGQGPGQGGLGPQPRAQRDTGFDFSPWEKLPTLREGLQATRM</sequence>
<evidence type="ECO:0000256" key="1">
    <source>
        <dbReference type="ARBA" id="ARBA00022679"/>
    </source>
</evidence>
<dbReference type="PROSITE" id="PS50994">
    <property type="entry name" value="INTEGRASE"/>
    <property type="match status" value="1"/>
</dbReference>
<keyword evidence="10" id="KW-1185">Reference proteome</keyword>
<proteinExistence type="predicted"/>
<evidence type="ECO:0000256" key="7">
    <source>
        <dbReference type="SAM" id="MobiDB-lite"/>
    </source>
</evidence>
<dbReference type="EMBL" id="QRBI01000093">
    <property type="protein sequence ID" value="RMC20098.1"/>
    <property type="molecule type" value="Genomic_DNA"/>
</dbReference>
<evidence type="ECO:0000259" key="8">
    <source>
        <dbReference type="PROSITE" id="PS50994"/>
    </source>
</evidence>
<protein>
    <recommendedName>
        <fullName evidence="8">Integrase catalytic domain-containing protein</fullName>
    </recommendedName>
</protein>
<keyword evidence="6" id="KW-0695">RNA-directed DNA polymerase</keyword>
<dbReference type="InterPro" id="IPR012337">
    <property type="entry name" value="RNaseH-like_sf"/>
</dbReference>
<evidence type="ECO:0000256" key="5">
    <source>
        <dbReference type="ARBA" id="ARBA00022801"/>
    </source>
</evidence>
<evidence type="ECO:0000313" key="9">
    <source>
        <dbReference type="EMBL" id="RMC20098.1"/>
    </source>
</evidence>
<accession>A0A3M0L411</accession>
<dbReference type="Gene3D" id="3.30.420.10">
    <property type="entry name" value="Ribonuclease H-like superfamily/Ribonuclease H"/>
    <property type="match status" value="1"/>
</dbReference>
<dbReference type="PANTHER" id="PTHR41694">
    <property type="entry name" value="ENDOGENOUS RETROVIRUS GROUP K MEMBER POL PROTEIN"/>
    <property type="match status" value="1"/>
</dbReference>
<dbReference type="GO" id="GO:0003964">
    <property type="term" value="F:RNA-directed DNA polymerase activity"/>
    <property type="evidence" value="ECO:0007669"/>
    <property type="project" value="UniProtKB-KW"/>
</dbReference>
<feature type="domain" description="Integrase catalytic" evidence="8">
    <location>
        <begin position="1"/>
        <end position="52"/>
    </location>
</feature>
<evidence type="ECO:0000256" key="4">
    <source>
        <dbReference type="ARBA" id="ARBA00022759"/>
    </source>
</evidence>
<evidence type="ECO:0000313" key="10">
    <source>
        <dbReference type="Proteomes" id="UP000269221"/>
    </source>
</evidence>
<feature type="region of interest" description="Disordered" evidence="7">
    <location>
        <begin position="89"/>
        <end position="113"/>
    </location>
</feature>
<dbReference type="GO" id="GO:0015074">
    <property type="term" value="P:DNA integration"/>
    <property type="evidence" value="ECO:0007669"/>
    <property type="project" value="InterPro"/>
</dbReference>
<dbReference type="SUPFAM" id="SSF53098">
    <property type="entry name" value="Ribonuclease H-like"/>
    <property type="match status" value="1"/>
</dbReference>
<keyword evidence="3" id="KW-0540">Nuclease</keyword>
<keyword evidence="2" id="KW-0548">Nucleotidyltransferase</keyword>
<name>A0A3M0L411_HIRRU</name>
<keyword evidence="5" id="KW-0378">Hydrolase</keyword>
<dbReference type="Pfam" id="PF00665">
    <property type="entry name" value="rve"/>
    <property type="match status" value="1"/>
</dbReference>
<reference evidence="9 10" key="1">
    <citation type="submission" date="2018-07" db="EMBL/GenBank/DDBJ databases">
        <title>A high quality draft genome assembly of the barn swallow (H. rustica rustica).</title>
        <authorList>
            <person name="Formenti G."/>
            <person name="Chiara M."/>
            <person name="Poveda L."/>
            <person name="Francoijs K.-J."/>
            <person name="Bonisoli-Alquati A."/>
            <person name="Canova L."/>
            <person name="Gianfranceschi L."/>
            <person name="Horner D.S."/>
            <person name="Saino N."/>
        </authorList>
    </citation>
    <scope>NUCLEOTIDE SEQUENCE [LARGE SCALE GENOMIC DNA]</scope>
    <source>
        <strain evidence="9">Chelidonia</strain>
        <tissue evidence="9">Blood</tissue>
    </source>
</reference>
<comment type="caution">
    <text evidence="9">The sequence shown here is derived from an EMBL/GenBank/DDBJ whole genome shotgun (WGS) entry which is preliminary data.</text>
</comment>
<dbReference type="GO" id="GO:0004519">
    <property type="term" value="F:endonuclease activity"/>
    <property type="evidence" value="ECO:0007669"/>
    <property type="project" value="UniProtKB-KW"/>
</dbReference>
<dbReference type="GO" id="GO:0035613">
    <property type="term" value="F:RNA stem-loop binding"/>
    <property type="evidence" value="ECO:0007669"/>
    <property type="project" value="TreeGrafter"/>
</dbReference>
<dbReference type="AlphaFoldDB" id="A0A3M0L411"/>
<evidence type="ECO:0000256" key="6">
    <source>
        <dbReference type="ARBA" id="ARBA00022918"/>
    </source>
</evidence>
<keyword evidence="4" id="KW-0255">Endonuclease</keyword>
<dbReference type="OrthoDB" id="9386368at2759"/>
<dbReference type="GO" id="GO:0016787">
    <property type="term" value="F:hydrolase activity"/>
    <property type="evidence" value="ECO:0007669"/>
    <property type="project" value="UniProtKB-KW"/>
</dbReference>
<evidence type="ECO:0000256" key="2">
    <source>
        <dbReference type="ARBA" id="ARBA00022695"/>
    </source>
</evidence>
<gene>
    <name evidence="9" type="ORF">DUI87_00944</name>
</gene>
<dbReference type="InterPro" id="IPR001584">
    <property type="entry name" value="Integrase_cat-core"/>
</dbReference>
<organism evidence="9 10">
    <name type="scientific">Hirundo rustica rustica</name>
    <dbReference type="NCBI Taxonomy" id="333673"/>
    <lineage>
        <taxon>Eukaryota</taxon>
        <taxon>Metazoa</taxon>
        <taxon>Chordata</taxon>
        <taxon>Craniata</taxon>
        <taxon>Vertebrata</taxon>
        <taxon>Euteleostomi</taxon>
        <taxon>Archelosauria</taxon>
        <taxon>Archosauria</taxon>
        <taxon>Dinosauria</taxon>
        <taxon>Saurischia</taxon>
        <taxon>Theropoda</taxon>
        <taxon>Coelurosauria</taxon>
        <taxon>Aves</taxon>
        <taxon>Neognathae</taxon>
        <taxon>Neoaves</taxon>
        <taxon>Telluraves</taxon>
        <taxon>Australaves</taxon>
        <taxon>Passeriformes</taxon>
        <taxon>Sylvioidea</taxon>
        <taxon>Hirundinidae</taxon>
        <taxon>Hirundo</taxon>
    </lineage>
</organism>
<evidence type="ECO:0000256" key="3">
    <source>
        <dbReference type="ARBA" id="ARBA00022722"/>
    </source>
</evidence>
<dbReference type="InterPro" id="IPR036397">
    <property type="entry name" value="RNaseH_sf"/>
</dbReference>
<keyword evidence="1" id="KW-0808">Transferase</keyword>
<dbReference type="PANTHER" id="PTHR41694:SF3">
    <property type="entry name" value="RNA-DIRECTED DNA POLYMERASE-RELATED"/>
    <property type="match status" value="1"/>
</dbReference>